<protein>
    <submittedName>
        <fullName evidence="3">Uncharacterized protein</fullName>
    </submittedName>
</protein>
<proteinExistence type="predicted"/>
<evidence type="ECO:0000313" key="3">
    <source>
        <dbReference type="EMBL" id="RKW69371.1"/>
    </source>
</evidence>
<evidence type="ECO:0000256" key="2">
    <source>
        <dbReference type="SAM" id="Phobius"/>
    </source>
</evidence>
<dbReference type="Proteomes" id="UP000273119">
    <property type="component" value="Unassembled WGS sequence"/>
</dbReference>
<keyword evidence="4" id="KW-1185">Reference proteome</keyword>
<reference evidence="3 4" key="1">
    <citation type="submission" date="2018-07" db="EMBL/GenBank/DDBJ databases">
        <title>Arthrobacter sp. nov., isolated from raw cow's milk with high bacterial count.</title>
        <authorList>
            <person name="Hahne J."/>
            <person name="Isele D."/>
            <person name="Lipski A."/>
        </authorList>
    </citation>
    <scope>NUCLEOTIDE SEQUENCE [LARGE SCALE GENOMIC DNA]</scope>
    <source>
        <strain evidence="3 4">JZ R-183</strain>
    </source>
</reference>
<evidence type="ECO:0000313" key="4">
    <source>
        <dbReference type="Proteomes" id="UP000273119"/>
    </source>
</evidence>
<name>A0A496PFB1_9MICC</name>
<keyword evidence="2" id="KW-0812">Transmembrane</keyword>
<organism evidence="3 4">
    <name type="scientific">Galactobacter caseinivorans</name>
    <dbReference type="NCBI Taxonomy" id="2676123"/>
    <lineage>
        <taxon>Bacteria</taxon>
        <taxon>Bacillati</taxon>
        <taxon>Actinomycetota</taxon>
        <taxon>Actinomycetes</taxon>
        <taxon>Micrococcales</taxon>
        <taxon>Micrococcaceae</taxon>
        <taxon>Galactobacter</taxon>
    </lineage>
</organism>
<sequence>MLVAGTYALFGLGLELAVALPLGLAVGEDASGVGVPIGMLVWAGVSGGPEHALTPSSTARPSPSARDATSDRLSAGFVRMVSLQSAACGVAPTCLAVVVLGYLLGVQPGAVLFLLQGSATR</sequence>
<dbReference type="AlphaFoldDB" id="A0A496PFB1"/>
<gene>
    <name evidence="3" type="ORF">DWQ67_13525</name>
</gene>
<keyword evidence="2" id="KW-1133">Transmembrane helix</keyword>
<comment type="caution">
    <text evidence="3">The sequence shown here is derived from an EMBL/GenBank/DDBJ whole genome shotgun (WGS) entry which is preliminary data.</text>
</comment>
<feature type="compositionally biased region" description="Low complexity" evidence="1">
    <location>
        <begin position="54"/>
        <end position="66"/>
    </location>
</feature>
<evidence type="ECO:0000256" key="1">
    <source>
        <dbReference type="SAM" id="MobiDB-lite"/>
    </source>
</evidence>
<accession>A0A496PFB1</accession>
<dbReference type="EMBL" id="QQXL01000014">
    <property type="protein sequence ID" value="RKW69371.1"/>
    <property type="molecule type" value="Genomic_DNA"/>
</dbReference>
<feature type="transmembrane region" description="Helical" evidence="2">
    <location>
        <begin position="90"/>
        <end position="115"/>
    </location>
</feature>
<keyword evidence="2" id="KW-0472">Membrane</keyword>
<feature type="region of interest" description="Disordered" evidence="1">
    <location>
        <begin position="50"/>
        <end position="69"/>
    </location>
</feature>